<keyword evidence="4" id="KW-0349">Heme</keyword>
<dbReference type="RefSeq" id="WP_145022308.1">
    <property type="nucleotide sequence ID" value="NZ_VLLN01000011.1"/>
</dbReference>
<feature type="signal peptide" evidence="11">
    <location>
        <begin position="1"/>
        <end position="25"/>
    </location>
</feature>
<dbReference type="AlphaFoldDB" id="A0A562VMF2"/>
<dbReference type="GO" id="GO:0046872">
    <property type="term" value="F:metal ion binding"/>
    <property type="evidence" value="ECO:0007669"/>
    <property type="project" value="UniProtKB-KW"/>
</dbReference>
<comment type="similarity">
    <text evidence="2">Belongs to the cytochrome c-552 family.</text>
</comment>
<evidence type="ECO:0000256" key="3">
    <source>
        <dbReference type="ARBA" id="ARBA00011887"/>
    </source>
</evidence>
<evidence type="ECO:0000256" key="8">
    <source>
        <dbReference type="ARBA" id="ARBA00023002"/>
    </source>
</evidence>
<reference evidence="12 13" key="1">
    <citation type="submission" date="2019-07" db="EMBL/GenBank/DDBJ databases">
        <title>Genomic Encyclopedia of Archaeal and Bacterial Type Strains, Phase II (KMG-II): from individual species to whole genera.</title>
        <authorList>
            <person name="Goeker M."/>
        </authorList>
    </citation>
    <scope>NUCLEOTIDE SEQUENCE [LARGE SCALE GENOMIC DNA]</scope>
    <source>
        <strain evidence="12 13">ATCC BAA-1139</strain>
    </source>
</reference>
<evidence type="ECO:0000256" key="2">
    <source>
        <dbReference type="ARBA" id="ARBA00009288"/>
    </source>
</evidence>
<dbReference type="GO" id="GO:0042279">
    <property type="term" value="F:nitrite reductase (cytochrome, ammonia-forming) activity"/>
    <property type="evidence" value="ECO:0007669"/>
    <property type="project" value="UniProtKB-EC"/>
</dbReference>
<dbReference type="EMBL" id="VLLN01000011">
    <property type="protein sequence ID" value="TWJ19146.1"/>
    <property type="molecule type" value="Genomic_DNA"/>
</dbReference>
<evidence type="ECO:0000256" key="9">
    <source>
        <dbReference type="ARBA" id="ARBA00023004"/>
    </source>
</evidence>
<evidence type="ECO:0000256" key="7">
    <source>
        <dbReference type="ARBA" id="ARBA00022837"/>
    </source>
</evidence>
<comment type="caution">
    <text evidence="12">The sequence shown here is derived from an EMBL/GenBank/DDBJ whole genome shotgun (WGS) entry which is preliminary data.</text>
</comment>
<dbReference type="GO" id="GO:0019645">
    <property type="term" value="P:anaerobic electron transport chain"/>
    <property type="evidence" value="ECO:0007669"/>
    <property type="project" value="TreeGrafter"/>
</dbReference>
<dbReference type="SUPFAM" id="SSF48695">
    <property type="entry name" value="Multiheme cytochromes"/>
    <property type="match status" value="2"/>
</dbReference>
<evidence type="ECO:0000256" key="6">
    <source>
        <dbReference type="ARBA" id="ARBA00022729"/>
    </source>
</evidence>
<gene>
    <name evidence="12" type="ORF">JN12_02093</name>
</gene>
<sequence length="362" mass="40314">MNLKTLSVAFLILIALISFSGHAMAQAHIDKRNLPLGCATCHFKSNLKSGGGAAVCITCHGDPRRLYSPQKNMPKGFAPAGMRLKNIEAEFAKTYRHPVFDLPGRHRSNEVLPETDPKMLRHAECVDCHHPHMVGKNSKFAGIRRRASGSQSTDIMHEYELCYRCHAESANLPGRYTNKKAELTTTNPSFHPVEGEGRNLAVVSLVRPYREKKAAQEDISTFSCSACHGSDDPSGPKGPHGSRYEHILVDNYYSKDNQPESPFAYALCYRCHNRSSILANESFRYHSLHILGTGRLNTGGTSCHTCHSAHGSQEYRYLIKFNPEIVTLNSKGLLKFVEKGSYKFSGECYLSCHGVDHNPKSY</sequence>
<comment type="subcellular location">
    <subcellularLocation>
        <location evidence="1">Cell envelope</location>
    </subcellularLocation>
</comment>
<dbReference type="EC" id="1.7.2.2" evidence="3"/>
<protein>
    <recommendedName>
        <fullName evidence="3">nitrite reductase (cytochrome; ammonia-forming)</fullName>
        <ecNumber evidence="3">1.7.2.2</ecNumber>
    </recommendedName>
</protein>
<dbReference type="GO" id="GO:0030288">
    <property type="term" value="C:outer membrane-bounded periplasmic space"/>
    <property type="evidence" value="ECO:0007669"/>
    <property type="project" value="TreeGrafter"/>
</dbReference>
<keyword evidence="5" id="KW-0479">Metal-binding</keyword>
<accession>A0A562VMF2</accession>
<keyword evidence="7" id="KW-0106">Calcium</keyword>
<comment type="catalytic activity">
    <reaction evidence="10">
        <text>6 Fe(III)-[cytochrome c] + NH4(+) + 2 H2O = 6 Fe(II)-[cytochrome c] + nitrite + 8 H(+)</text>
        <dbReference type="Rhea" id="RHEA:13089"/>
        <dbReference type="Rhea" id="RHEA-COMP:10350"/>
        <dbReference type="Rhea" id="RHEA-COMP:14399"/>
        <dbReference type="ChEBI" id="CHEBI:15377"/>
        <dbReference type="ChEBI" id="CHEBI:15378"/>
        <dbReference type="ChEBI" id="CHEBI:16301"/>
        <dbReference type="ChEBI" id="CHEBI:28938"/>
        <dbReference type="ChEBI" id="CHEBI:29033"/>
        <dbReference type="ChEBI" id="CHEBI:29034"/>
        <dbReference type="EC" id="1.7.2.2"/>
    </reaction>
</comment>
<evidence type="ECO:0000313" key="13">
    <source>
        <dbReference type="Proteomes" id="UP000319449"/>
    </source>
</evidence>
<proteinExistence type="inferred from homology"/>
<organism evidence="12 13">
    <name type="scientific">Geobacter argillaceus</name>
    <dbReference type="NCBI Taxonomy" id="345631"/>
    <lineage>
        <taxon>Bacteria</taxon>
        <taxon>Pseudomonadati</taxon>
        <taxon>Thermodesulfobacteriota</taxon>
        <taxon>Desulfuromonadia</taxon>
        <taxon>Geobacterales</taxon>
        <taxon>Geobacteraceae</taxon>
        <taxon>Geobacter</taxon>
    </lineage>
</organism>
<evidence type="ECO:0000313" key="12">
    <source>
        <dbReference type="EMBL" id="TWJ19146.1"/>
    </source>
</evidence>
<evidence type="ECO:0000256" key="11">
    <source>
        <dbReference type="SAM" id="SignalP"/>
    </source>
</evidence>
<dbReference type="Proteomes" id="UP000319449">
    <property type="component" value="Unassembled WGS sequence"/>
</dbReference>
<dbReference type="PANTHER" id="PTHR30633:SF0">
    <property type="entry name" value="CYTOCHROME C-552"/>
    <property type="match status" value="1"/>
</dbReference>
<evidence type="ECO:0000256" key="4">
    <source>
        <dbReference type="ARBA" id="ARBA00022617"/>
    </source>
</evidence>
<name>A0A562VMF2_9BACT</name>
<keyword evidence="6 11" id="KW-0732">Signal</keyword>
<evidence type="ECO:0000256" key="5">
    <source>
        <dbReference type="ARBA" id="ARBA00022723"/>
    </source>
</evidence>
<keyword evidence="13" id="KW-1185">Reference proteome</keyword>
<evidence type="ECO:0000256" key="10">
    <source>
        <dbReference type="ARBA" id="ARBA00049131"/>
    </source>
</evidence>
<dbReference type="InterPro" id="IPR036280">
    <property type="entry name" value="Multihaem_cyt_sf"/>
</dbReference>
<feature type="chain" id="PRO_5022060600" description="nitrite reductase (cytochrome; ammonia-forming)" evidence="11">
    <location>
        <begin position="26"/>
        <end position="362"/>
    </location>
</feature>
<evidence type="ECO:0000256" key="1">
    <source>
        <dbReference type="ARBA" id="ARBA00004196"/>
    </source>
</evidence>
<dbReference type="OrthoDB" id="5428211at2"/>
<keyword evidence="8" id="KW-0560">Oxidoreductase</keyword>
<dbReference type="InterPro" id="IPR003321">
    <property type="entry name" value="Cyt_c552"/>
</dbReference>
<keyword evidence="9" id="KW-0408">Iron</keyword>
<dbReference type="GO" id="GO:0020037">
    <property type="term" value="F:heme binding"/>
    <property type="evidence" value="ECO:0007669"/>
    <property type="project" value="TreeGrafter"/>
</dbReference>
<dbReference type="PANTHER" id="PTHR30633">
    <property type="entry name" value="CYTOCHROME C-552 RESPIRATORY NITRITE REDUCTASE"/>
    <property type="match status" value="1"/>
</dbReference>